<dbReference type="InterPro" id="IPR002737">
    <property type="entry name" value="MEMO1_fam"/>
</dbReference>
<dbReference type="EMBL" id="BTGC01000008">
    <property type="protein sequence ID" value="GMM52865.1"/>
    <property type="molecule type" value="Genomic_DNA"/>
</dbReference>
<evidence type="ECO:0000313" key="2">
    <source>
        <dbReference type="EMBL" id="GMM52865.1"/>
    </source>
</evidence>
<dbReference type="CDD" id="cd07361">
    <property type="entry name" value="MEMO_like"/>
    <property type="match status" value="1"/>
</dbReference>
<dbReference type="Proteomes" id="UP001362899">
    <property type="component" value="Unassembled WGS sequence"/>
</dbReference>
<dbReference type="NCBIfam" id="TIGR04336">
    <property type="entry name" value="AmmeMemoSam_B"/>
    <property type="match status" value="1"/>
</dbReference>
<comment type="caution">
    <text evidence="2">The sequence shown here is derived from an EMBL/GenBank/DDBJ whole genome shotgun (WGS) entry which is preliminary data.</text>
</comment>
<gene>
    <name evidence="2" type="ORF">DASB73_038280</name>
</gene>
<accession>A0AAV5RN65</accession>
<evidence type="ECO:0000256" key="1">
    <source>
        <dbReference type="ARBA" id="ARBA00006315"/>
    </source>
</evidence>
<name>A0AAV5RN65_STABA</name>
<dbReference type="AlphaFoldDB" id="A0AAV5RN65"/>
<organism evidence="2 3">
    <name type="scientific">Starmerella bacillaris</name>
    <name type="common">Yeast</name>
    <name type="synonym">Candida zemplinina</name>
    <dbReference type="NCBI Taxonomy" id="1247836"/>
    <lineage>
        <taxon>Eukaryota</taxon>
        <taxon>Fungi</taxon>
        <taxon>Dikarya</taxon>
        <taxon>Ascomycota</taxon>
        <taxon>Saccharomycotina</taxon>
        <taxon>Dipodascomycetes</taxon>
        <taxon>Dipodascales</taxon>
        <taxon>Trichomonascaceae</taxon>
        <taxon>Starmerella</taxon>
    </lineage>
</organism>
<sequence length="294" mass="33235">MRERPASHAGTWYSKSSEELTAQLNKWLKNVTPIRGAKENENEPHDISGRFGVGPHAGYRFCGQVLAYLYANINPEINRIILMGPSHKQFFRGVRVSKFHTLETPLSSLDVDRDVVKDMVSKGLVTYLDENIDISEHCLEMHYPFISLLFPHAKVVPLVFGAESDTNQYLEQYMAKFITPDSAQSTAFIVSSDFCHWGRHFCYQPFAGSDQIYQCIQDMDTKGMSVASGGSTDEWDNYIETTGNTICGQKPIRFLLSLSEVNNFNLHLEWLNYDQSSKVLYESESSVSYAAAIA</sequence>
<proteinExistence type="inferred from homology"/>
<reference evidence="2 3" key="1">
    <citation type="journal article" date="2023" name="Elife">
        <title>Identification of key yeast species and microbe-microbe interactions impacting larval growth of Drosophila in the wild.</title>
        <authorList>
            <person name="Mure A."/>
            <person name="Sugiura Y."/>
            <person name="Maeda R."/>
            <person name="Honda K."/>
            <person name="Sakurai N."/>
            <person name="Takahashi Y."/>
            <person name="Watada M."/>
            <person name="Katoh T."/>
            <person name="Gotoh A."/>
            <person name="Gotoh Y."/>
            <person name="Taniguchi I."/>
            <person name="Nakamura K."/>
            <person name="Hayashi T."/>
            <person name="Katayama T."/>
            <person name="Uemura T."/>
            <person name="Hattori Y."/>
        </authorList>
    </citation>
    <scope>NUCLEOTIDE SEQUENCE [LARGE SCALE GENOMIC DNA]</scope>
    <source>
        <strain evidence="2 3">SB-73</strain>
    </source>
</reference>
<dbReference type="PANTHER" id="PTHR11060:SF0">
    <property type="entry name" value="PROTEIN MEMO1"/>
    <property type="match status" value="1"/>
</dbReference>
<evidence type="ECO:0000313" key="3">
    <source>
        <dbReference type="Proteomes" id="UP001362899"/>
    </source>
</evidence>
<dbReference type="Pfam" id="PF01875">
    <property type="entry name" value="Memo"/>
    <property type="match status" value="1"/>
</dbReference>
<comment type="similarity">
    <text evidence="1">Belongs to the MEMO1 family.</text>
</comment>
<protein>
    <submittedName>
        <fullName evidence="2">Mho1 protein</fullName>
    </submittedName>
</protein>
<dbReference type="PANTHER" id="PTHR11060">
    <property type="entry name" value="PROTEIN MEMO1"/>
    <property type="match status" value="1"/>
</dbReference>
<dbReference type="Gene3D" id="3.40.830.10">
    <property type="entry name" value="LigB-like"/>
    <property type="match status" value="1"/>
</dbReference>
<keyword evidence="3" id="KW-1185">Reference proteome</keyword>